<dbReference type="EMBL" id="JACAZH010000013">
    <property type="protein sequence ID" value="KAF7351562.1"/>
    <property type="molecule type" value="Genomic_DNA"/>
</dbReference>
<dbReference type="Proteomes" id="UP000623467">
    <property type="component" value="Unassembled WGS sequence"/>
</dbReference>
<evidence type="ECO:0000313" key="2">
    <source>
        <dbReference type="Proteomes" id="UP000623467"/>
    </source>
</evidence>
<comment type="caution">
    <text evidence="1">The sequence shown here is derived from an EMBL/GenBank/DDBJ whole genome shotgun (WGS) entry which is preliminary data.</text>
</comment>
<sequence>MSINAGAMRIVEDDSDCSEDDSDYVDDIGISVEAEQANIDPVVTLLETAAAFLALDSLTIHHCLRGYGGPSSCIVYERDVKSHRCGRHGYWEGGESVPYGCAMLDDRACGIPHSRTATAAR</sequence>
<proteinExistence type="predicted"/>
<protein>
    <submittedName>
        <fullName evidence="1">Uncharacterized protein</fullName>
    </submittedName>
</protein>
<gene>
    <name evidence="1" type="ORF">MSAN_01588700</name>
</gene>
<keyword evidence="2" id="KW-1185">Reference proteome</keyword>
<dbReference type="AlphaFoldDB" id="A0A8H6Y4D2"/>
<evidence type="ECO:0000313" key="1">
    <source>
        <dbReference type="EMBL" id="KAF7351562.1"/>
    </source>
</evidence>
<organism evidence="1 2">
    <name type="scientific">Mycena sanguinolenta</name>
    <dbReference type="NCBI Taxonomy" id="230812"/>
    <lineage>
        <taxon>Eukaryota</taxon>
        <taxon>Fungi</taxon>
        <taxon>Dikarya</taxon>
        <taxon>Basidiomycota</taxon>
        <taxon>Agaricomycotina</taxon>
        <taxon>Agaricomycetes</taxon>
        <taxon>Agaricomycetidae</taxon>
        <taxon>Agaricales</taxon>
        <taxon>Marasmiineae</taxon>
        <taxon>Mycenaceae</taxon>
        <taxon>Mycena</taxon>
    </lineage>
</organism>
<name>A0A8H6Y4D2_9AGAR</name>
<reference evidence="1" key="1">
    <citation type="submission" date="2020-05" db="EMBL/GenBank/DDBJ databases">
        <title>Mycena genomes resolve the evolution of fungal bioluminescence.</title>
        <authorList>
            <person name="Tsai I.J."/>
        </authorList>
    </citation>
    <scope>NUCLEOTIDE SEQUENCE</scope>
    <source>
        <strain evidence="1">160909Yilan</strain>
    </source>
</reference>
<accession>A0A8H6Y4D2</accession>